<dbReference type="EMBL" id="GBXM01087515">
    <property type="protein sequence ID" value="JAH21062.1"/>
    <property type="molecule type" value="Transcribed_RNA"/>
</dbReference>
<reference evidence="1" key="1">
    <citation type="submission" date="2014-11" db="EMBL/GenBank/DDBJ databases">
        <authorList>
            <person name="Amaro Gonzalez C."/>
        </authorList>
    </citation>
    <scope>NUCLEOTIDE SEQUENCE</scope>
</reference>
<dbReference type="AlphaFoldDB" id="A0A0E9QX63"/>
<name>A0A0E9QX63_ANGAN</name>
<organism evidence="1">
    <name type="scientific">Anguilla anguilla</name>
    <name type="common">European freshwater eel</name>
    <name type="synonym">Muraena anguilla</name>
    <dbReference type="NCBI Taxonomy" id="7936"/>
    <lineage>
        <taxon>Eukaryota</taxon>
        <taxon>Metazoa</taxon>
        <taxon>Chordata</taxon>
        <taxon>Craniata</taxon>
        <taxon>Vertebrata</taxon>
        <taxon>Euteleostomi</taxon>
        <taxon>Actinopterygii</taxon>
        <taxon>Neopterygii</taxon>
        <taxon>Teleostei</taxon>
        <taxon>Anguilliformes</taxon>
        <taxon>Anguillidae</taxon>
        <taxon>Anguilla</taxon>
    </lineage>
</organism>
<reference evidence="1" key="2">
    <citation type="journal article" date="2015" name="Fish Shellfish Immunol.">
        <title>Early steps in the European eel (Anguilla anguilla)-Vibrio vulnificus interaction in the gills: Role of the RtxA13 toxin.</title>
        <authorList>
            <person name="Callol A."/>
            <person name="Pajuelo D."/>
            <person name="Ebbesson L."/>
            <person name="Teles M."/>
            <person name="MacKenzie S."/>
            <person name="Amaro C."/>
        </authorList>
    </citation>
    <scope>NUCLEOTIDE SEQUENCE</scope>
</reference>
<accession>A0A0E9QX63</accession>
<evidence type="ECO:0000313" key="1">
    <source>
        <dbReference type="EMBL" id="JAH21062.1"/>
    </source>
</evidence>
<protein>
    <submittedName>
        <fullName evidence="1">Uncharacterized protein</fullName>
    </submittedName>
</protein>
<sequence>MLSVVYRINKNVHFTETHTYKIVKTREKFLQWSLNFLQSCMFFL</sequence>
<proteinExistence type="predicted"/>